<dbReference type="GO" id="GO:0032993">
    <property type="term" value="C:protein-DNA complex"/>
    <property type="evidence" value="ECO:0007669"/>
    <property type="project" value="TreeGrafter"/>
</dbReference>
<sequence>MKQGASMRILIIEDDERILGFLKRGLEGEGHAVDLALNGEAGLGFLKKRPYNVILLDVYLPEMNGMEVCKELRRQRLMTPVLMMTAKDSPEVQQEAVRAGVNDYLPKPFSFEVLLAKIEALGLCTDPA</sequence>
<evidence type="ECO:0000313" key="9">
    <source>
        <dbReference type="Proteomes" id="UP000534783"/>
    </source>
</evidence>
<dbReference type="Proteomes" id="UP000534783">
    <property type="component" value="Unassembled WGS sequence"/>
</dbReference>
<dbReference type="GO" id="GO:0005829">
    <property type="term" value="C:cytosol"/>
    <property type="evidence" value="ECO:0007669"/>
    <property type="project" value="TreeGrafter"/>
</dbReference>
<keyword evidence="5" id="KW-0804">Transcription</keyword>
<keyword evidence="9" id="KW-1185">Reference proteome</keyword>
<keyword evidence="1 6" id="KW-0597">Phosphoprotein</keyword>
<evidence type="ECO:0000256" key="2">
    <source>
        <dbReference type="ARBA" id="ARBA00023012"/>
    </source>
</evidence>
<dbReference type="SUPFAM" id="SSF52172">
    <property type="entry name" value="CheY-like"/>
    <property type="match status" value="1"/>
</dbReference>
<keyword evidence="2" id="KW-0902">Two-component regulatory system</keyword>
<protein>
    <submittedName>
        <fullName evidence="8">Response regulator</fullName>
    </submittedName>
</protein>
<proteinExistence type="predicted"/>
<dbReference type="FunFam" id="3.40.50.2300:FF:000001">
    <property type="entry name" value="DNA-binding response regulator PhoB"/>
    <property type="match status" value="1"/>
</dbReference>
<dbReference type="EMBL" id="VTOW01000002">
    <property type="protein sequence ID" value="NKE71148.1"/>
    <property type="molecule type" value="Genomic_DNA"/>
</dbReference>
<comment type="caution">
    <text evidence="8">The sequence shown here is derived from an EMBL/GenBank/DDBJ whole genome shotgun (WGS) entry which is preliminary data.</text>
</comment>
<dbReference type="InterPro" id="IPR011006">
    <property type="entry name" value="CheY-like_superfamily"/>
</dbReference>
<evidence type="ECO:0000256" key="6">
    <source>
        <dbReference type="PROSITE-ProRule" id="PRU00169"/>
    </source>
</evidence>
<keyword evidence="4" id="KW-0238">DNA-binding</keyword>
<evidence type="ECO:0000256" key="1">
    <source>
        <dbReference type="ARBA" id="ARBA00022553"/>
    </source>
</evidence>
<feature type="domain" description="Response regulatory" evidence="7">
    <location>
        <begin position="8"/>
        <end position="122"/>
    </location>
</feature>
<dbReference type="GO" id="GO:0006355">
    <property type="term" value="P:regulation of DNA-templated transcription"/>
    <property type="evidence" value="ECO:0007669"/>
    <property type="project" value="TreeGrafter"/>
</dbReference>
<dbReference type="PANTHER" id="PTHR48111:SF22">
    <property type="entry name" value="REGULATOR OF RPOS"/>
    <property type="match status" value="1"/>
</dbReference>
<evidence type="ECO:0000313" key="8">
    <source>
        <dbReference type="EMBL" id="NKE71148.1"/>
    </source>
</evidence>
<accession>A0A7X6DQC8</accession>
<dbReference type="AlphaFoldDB" id="A0A7X6DQC8"/>
<dbReference type="GO" id="GO:0000976">
    <property type="term" value="F:transcription cis-regulatory region binding"/>
    <property type="evidence" value="ECO:0007669"/>
    <property type="project" value="TreeGrafter"/>
</dbReference>
<evidence type="ECO:0000256" key="3">
    <source>
        <dbReference type="ARBA" id="ARBA00023015"/>
    </source>
</evidence>
<name>A0A7X6DQC8_9BACT</name>
<keyword evidence="3" id="KW-0805">Transcription regulation</keyword>
<reference evidence="8 9" key="1">
    <citation type="journal article" date="2020" name="Nature">
        <title>Bacterial chemolithoautotrophy via manganese oxidation.</title>
        <authorList>
            <person name="Yu H."/>
            <person name="Leadbetter J.R."/>
        </authorList>
    </citation>
    <scope>NUCLEOTIDE SEQUENCE [LARGE SCALE GENOMIC DNA]</scope>
    <source>
        <strain evidence="8 9">Mn-1</strain>
    </source>
</reference>
<dbReference type="PROSITE" id="PS50110">
    <property type="entry name" value="RESPONSE_REGULATORY"/>
    <property type="match status" value="1"/>
</dbReference>
<dbReference type="SMART" id="SM00448">
    <property type="entry name" value="REC"/>
    <property type="match status" value="1"/>
</dbReference>
<dbReference type="GO" id="GO:0000156">
    <property type="term" value="F:phosphorelay response regulator activity"/>
    <property type="evidence" value="ECO:0007669"/>
    <property type="project" value="TreeGrafter"/>
</dbReference>
<evidence type="ECO:0000259" key="7">
    <source>
        <dbReference type="PROSITE" id="PS50110"/>
    </source>
</evidence>
<gene>
    <name evidence="8" type="ORF">MNODULE_10410</name>
</gene>
<evidence type="ECO:0000256" key="5">
    <source>
        <dbReference type="ARBA" id="ARBA00023163"/>
    </source>
</evidence>
<dbReference type="Gene3D" id="3.40.50.2300">
    <property type="match status" value="1"/>
</dbReference>
<feature type="modified residue" description="4-aspartylphosphate" evidence="6">
    <location>
        <position position="57"/>
    </location>
</feature>
<dbReference type="Pfam" id="PF00072">
    <property type="entry name" value="Response_reg"/>
    <property type="match status" value="1"/>
</dbReference>
<evidence type="ECO:0000256" key="4">
    <source>
        <dbReference type="ARBA" id="ARBA00023125"/>
    </source>
</evidence>
<dbReference type="InterPro" id="IPR001789">
    <property type="entry name" value="Sig_transdc_resp-reg_receiver"/>
</dbReference>
<dbReference type="PANTHER" id="PTHR48111">
    <property type="entry name" value="REGULATOR OF RPOS"/>
    <property type="match status" value="1"/>
</dbReference>
<dbReference type="InterPro" id="IPR039420">
    <property type="entry name" value="WalR-like"/>
</dbReference>
<organism evidence="8 9">
    <name type="scientific">Candidatus Manganitrophus noduliformans</name>
    <dbReference type="NCBI Taxonomy" id="2606439"/>
    <lineage>
        <taxon>Bacteria</taxon>
        <taxon>Pseudomonadati</taxon>
        <taxon>Nitrospirota</taxon>
        <taxon>Nitrospiria</taxon>
        <taxon>Candidatus Troglogloeales</taxon>
        <taxon>Candidatus Manganitrophaceae</taxon>
        <taxon>Candidatus Manganitrophus</taxon>
    </lineage>
</organism>